<evidence type="ECO:0000256" key="2">
    <source>
        <dbReference type="PROSITE-ProRule" id="PRU00708"/>
    </source>
</evidence>
<dbReference type="Pfam" id="PF01535">
    <property type="entry name" value="PPR"/>
    <property type="match status" value="2"/>
</dbReference>
<evidence type="ECO:0000256" key="1">
    <source>
        <dbReference type="ARBA" id="ARBA00022737"/>
    </source>
</evidence>
<dbReference type="PROSITE" id="PS51257">
    <property type="entry name" value="PROKAR_LIPOPROTEIN"/>
    <property type="match status" value="1"/>
</dbReference>
<dbReference type="PANTHER" id="PTHR47926">
    <property type="entry name" value="PENTATRICOPEPTIDE REPEAT-CONTAINING PROTEIN"/>
    <property type="match status" value="1"/>
</dbReference>
<feature type="repeat" description="PPR" evidence="2">
    <location>
        <begin position="9"/>
        <end position="43"/>
    </location>
</feature>
<dbReference type="InterPro" id="IPR002885">
    <property type="entry name" value="PPR_rpt"/>
</dbReference>
<evidence type="ECO:0000313" key="3">
    <source>
        <dbReference type="EMBL" id="KAK0600346.1"/>
    </source>
</evidence>
<organism evidence="3 4">
    <name type="scientific">Acer saccharum</name>
    <name type="common">Sugar maple</name>
    <dbReference type="NCBI Taxonomy" id="4024"/>
    <lineage>
        <taxon>Eukaryota</taxon>
        <taxon>Viridiplantae</taxon>
        <taxon>Streptophyta</taxon>
        <taxon>Embryophyta</taxon>
        <taxon>Tracheophyta</taxon>
        <taxon>Spermatophyta</taxon>
        <taxon>Magnoliopsida</taxon>
        <taxon>eudicotyledons</taxon>
        <taxon>Gunneridae</taxon>
        <taxon>Pentapetalae</taxon>
        <taxon>rosids</taxon>
        <taxon>malvids</taxon>
        <taxon>Sapindales</taxon>
        <taxon>Sapindaceae</taxon>
        <taxon>Hippocastanoideae</taxon>
        <taxon>Acereae</taxon>
        <taxon>Acer</taxon>
    </lineage>
</organism>
<reference evidence="3" key="1">
    <citation type="journal article" date="2022" name="Plant J.">
        <title>Strategies of tolerance reflected in two North American maple genomes.</title>
        <authorList>
            <person name="McEvoy S.L."/>
            <person name="Sezen U.U."/>
            <person name="Trouern-Trend A."/>
            <person name="McMahon S.M."/>
            <person name="Schaberg P.G."/>
            <person name="Yang J."/>
            <person name="Wegrzyn J.L."/>
            <person name="Swenson N.G."/>
        </authorList>
    </citation>
    <scope>NUCLEOTIDE SEQUENCE</scope>
    <source>
        <strain evidence="3">NS2018</strain>
    </source>
</reference>
<dbReference type="Proteomes" id="UP001168877">
    <property type="component" value="Unassembled WGS sequence"/>
</dbReference>
<reference evidence="3" key="2">
    <citation type="submission" date="2023-06" db="EMBL/GenBank/DDBJ databases">
        <authorList>
            <person name="Swenson N.G."/>
            <person name="Wegrzyn J.L."/>
            <person name="Mcevoy S.L."/>
        </authorList>
    </citation>
    <scope>NUCLEOTIDE SEQUENCE</scope>
    <source>
        <strain evidence="3">NS2018</strain>
        <tissue evidence="3">Leaf</tissue>
    </source>
</reference>
<gene>
    <name evidence="3" type="ORF">LWI29_013983</name>
</gene>
<dbReference type="GO" id="GO:0009451">
    <property type="term" value="P:RNA modification"/>
    <property type="evidence" value="ECO:0007669"/>
    <property type="project" value="InterPro"/>
</dbReference>
<accession>A0AA39SKY1</accession>
<dbReference type="GO" id="GO:0003723">
    <property type="term" value="F:RNA binding"/>
    <property type="evidence" value="ECO:0007669"/>
    <property type="project" value="InterPro"/>
</dbReference>
<keyword evidence="1" id="KW-0677">Repeat</keyword>
<dbReference type="PROSITE" id="PS51375">
    <property type="entry name" value="PPR"/>
    <property type="match status" value="1"/>
</dbReference>
<evidence type="ECO:0008006" key="5">
    <source>
        <dbReference type="Google" id="ProtNLM"/>
    </source>
</evidence>
<protein>
    <recommendedName>
        <fullName evidence="5">Pentatricopeptide repeat-containing protein</fullName>
    </recommendedName>
</protein>
<proteinExistence type="predicted"/>
<dbReference type="AlphaFoldDB" id="A0AA39SKY1"/>
<keyword evidence="4" id="KW-1185">Reference proteome</keyword>
<dbReference type="EMBL" id="JAUESC010000003">
    <property type="protein sequence ID" value="KAK0600346.1"/>
    <property type="molecule type" value="Genomic_DNA"/>
</dbReference>
<sequence length="98" mass="11079">MEDEGFRPNQVTFLAVLSACSHGGLVEEGMEFRKNGMEYGFSPKIEHYGCLVDLLGRAGLLEEAHNLIKSLPIQRMPLHGVHCFQLVESMETLNWENM</sequence>
<dbReference type="InterPro" id="IPR046960">
    <property type="entry name" value="PPR_At4g14850-like_plant"/>
</dbReference>
<name>A0AA39SKY1_ACESA</name>
<dbReference type="Gene3D" id="1.25.40.10">
    <property type="entry name" value="Tetratricopeptide repeat domain"/>
    <property type="match status" value="1"/>
</dbReference>
<dbReference type="InterPro" id="IPR011990">
    <property type="entry name" value="TPR-like_helical_dom_sf"/>
</dbReference>
<comment type="caution">
    <text evidence="3">The sequence shown here is derived from an EMBL/GenBank/DDBJ whole genome shotgun (WGS) entry which is preliminary data.</text>
</comment>
<evidence type="ECO:0000313" key="4">
    <source>
        <dbReference type="Proteomes" id="UP001168877"/>
    </source>
</evidence>